<feature type="non-terminal residue" evidence="16">
    <location>
        <position position="440"/>
    </location>
</feature>
<evidence type="ECO:0000259" key="15">
    <source>
        <dbReference type="Pfam" id="PF10613"/>
    </source>
</evidence>
<evidence type="ECO:0008006" key="18">
    <source>
        <dbReference type="Google" id="ProtNLM"/>
    </source>
</evidence>
<evidence type="ECO:0000313" key="16">
    <source>
        <dbReference type="EMBL" id="CAG7830014.1"/>
    </source>
</evidence>
<comment type="similarity">
    <text evidence="2">Belongs to the glutamate-gated ion channel (TC 1.A.10.1) family.</text>
</comment>
<sequence>MIREKIEHKLVFPTDNENIVYMCMYCSSGGSSKVITTTWDEKREMFFRTSQQQFDGKTIKVGFLLGKYSAQVENKDGSYKPYKTGGVGLRMVITTCDKLNLTYELHLPTKGLTGFKDNQGNWDGIVGDLISGKIKVGVGLSVNHIRFNYVDVTSPYEFTHLTFVHGPTEVIYSWKSIWWPLDQSLWVYVGFSVISAFVFLTLLNKACYGLNNDQSVESAWSLQRSIEFLIFAFLFQGGENPRSTVLRYFVAAWYLFIIVITTAYLSKLFGFFVNPIKAKAPQDFDELAASDYTIGLSYYGGLIYSFFRGSSQRTYTEIFPRLTKQTNSECLSNATKPKFVCICFDVVAKMTESTKNQLGHSTLVFTPASAMFFAVSLVVEKRSILLQQFSRITRSTAESGLVEYWKLLIVHDFRGNNNATNAKGISIIRMQNAEHEPLPL</sequence>
<keyword evidence="12" id="KW-0407">Ion channel</keyword>
<comment type="caution">
    <text evidence="16">The sequence shown here is derived from an EMBL/GenBank/DDBJ whole genome shotgun (WGS) entry which is preliminary data.</text>
</comment>
<gene>
    <name evidence="16" type="ORF">AFUS01_LOCUS39842</name>
</gene>
<evidence type="ECO:0000256" key="3">
    <source>
        <dbReference type="ARBA" id="ARBA00022448"/>
    </source>
</evidence>
<name>A0A8J2LD21_9HEXA</name>
<evidence type="ECO:0000256" key="8">
    <source>
        <dbReference type="ARBA" id="ARBA00023136"/>
    </source>
</evidence>
<evidence type="ECO:0000256" key="5">
    <source>
        <dbReference type="ARBA" id="ARBA00022692"/>
    </source>
</evidence>
<evidence type="ECO:0000256" key="2">
    <source>
        <dbReference type="ARBA" id="ARBA00008685"/>
    </source>
</evidence>
<keyword evidence="10" id="KW-0325">Glycoprotein</keyword>
<keyword evidence="9" id="KW-0675">Receptor</keyword>
<feature type="domain" description="Ionotropic glutamate receptor C-terminal" evidence="14">
    <location>
        <begin position="183"/>
        <end position="327"/>
    </location>
</feature>
<feature type="transmembrane region" description="Helical" evidence="13">
    <location>
        <begin position="358"/>
        <end position="379"/>
    </location>
</feature>
<dbReference type="GO" id="GO:0005886">
    <property type="term" value="C:plasma membrane"/>
    <property type="evidence" value="ECO:0007669"/>
    <property type="project" value="UniProtKB-SubCell"/>
</dbReference>
<evidence type="ECO:0000256" key="1">
    <source>
        <dbReference type="ARBA" id="ARBA00004651"/>
    </source>
</evidence>
<evidence type="ECO:0000256" key="9">
    <source>
        <dbReference type="ARBA" id="ARBA00023170"/>
    </source>
</evidence>
<dbReference type="PANTHER" id="PTHR42643:SF24">
    <property type="entry name" value="IONOTROPIC RECEPTOR 60A"/>
    <property type="match status" value="1"/>
</dbReference>
<proteinExistence type="inferred from homology"/>
<keyword evidence="4" id="KW-1003">Cell membrane</keyword>
<organism evidence="16 17">
    <name type="scientific">Allacma fusca</name>
    <dbReference type="NCBI Taxonomy" id="39272"/>
    <lineage>
        <taxon>Eukaryota</taxon>
        <taxon>Metazoa</taxon>
        <taxon>Ecdysozoa</taxon>
        <taxon>Arthropoda</taxon>
        <taxon>Hexapoda</taxon>
        <taxon>Collembola</taxon>
        <taxon>Symphypleona</taxon>
        <taxon>Sminthuridae</taxon>
        <taxon>Allacma</taxon>
    </lineage>
</organism>
<dbReference type="Pfam" id="PF10613">
    <property type="entry name" value="Lig_chan-Glu_bd"/>
    <property type="match status" value="1"/>
</dbReference>
<keyword evidence="17" id="KW-1185">Reference proteome</keyword>
<feature type="non-terminal residue" evidence="16">
    <location>
        <position position="1"/>
    </location>
</feature>
<evidence type="ECO:0000259" key="14">
    <source>
        <dbReference type="Pfam" id="PF00060"/>
    </source>
</evidence>
<accession>A0A8J2LD21</accession>
<evidence type="ECO:0000256" key="4">
    <source>
        <dbReference type="ARBA" id="ARBA00022475"/>
    </source>
</evidence>
<evidence type="ECO:0000256" key="13">
    <source>
        <dbReference type="SAM" id="Phobius"/>
    </source>
</evidence>
<dbReference type="AlphaFoldDB" id="A0A8J2LD21"/>
<dbReference type="EMBL" id="CAJVCH010553819">
    <property type="protein sequence ID" value="CAG7830014.1"/>
    <property type="molecule type" value="Genomic_DNA"/>
</dbReference>
<dbReference type="InterPro" id="IPR052192">
    <property type="entry name" value="Insect_Ionotropic_Sensory_Rcpt"/>
</dbReference>
<comment type="subcellular location">
    <subcellularLocation>
        <location evidence="1">Cell membrane</location>
        <topology evidence="1">Multi-pass membrane protein</topology>
    </subcellularLocation>
</comment>
<protein>
    <recommendedName>
        <fullName evidence="18">Ionotropic glutamate receptor L-glutamate and glycine-binding domain-containing protein</fullName>
    </recommendedName>
</protein>
<keyword evidence="11" id="KW-1071">Ligand-gated ion channel</keyword>
<evidence type="ECO:0000256" key="11">
    <source>
        <dbReference type="ARBA" id="ARBA00023286"/>
    </source>
</evidence>
<reference evidence="16" key="1">
    <citation type="submission" date="2021-06" db="EMBL/GenBank/DDBJ databases">
        <authorList>
            <person name="Hodson N. C."/>
            <person name="Mongue J. A."/>
            <person name="Jaron S. K."/>
        </authorList>
    </citation>
    <scope>NUCLEOTIDE SEQUENCE</scope>
</reference>
<evidence type="ECO:0000256" key="12">
    <source>
        <dbReference type="ARBA" id="ARBA00023303"/>
    </source>
</evidence>
<feature type="transmembrane region" description="Helical" evidence="13">
    <location>
        <begin position="185"/>
        <end position="202"/>
    </location>
</feature>
<dbReference type="GO" id="GO:0015276">
    <property type="term" value="F:ligand-gated monoatomic ion channel activity"/>
    <property type="evidence" value="ECO:0007669"/>
    <property type="project" value="InterPro"/>
</dbReference>
<keyword evidence="8 13" id="KW-0472">Membrane</keyword>
<dbReference type="GO" id="GO:0050906">
    <property type="term" value="P:detection of stimulus involved in sensory perception"/>
    <property type="evidence" value="ECO:0007669"/>
    <property type="project" value="UniProtKB-ARBA"/>
</dbReference>
<dbReference type="InterPro" id="IPR019594">
    <property type="entry name" value="Glu/Gly-bd"/>
</dbReference>
<evidence type="ECO:0000256" key="7">
    <source>
        <dbReference type="ARBA" id="ARBA00023065"/>
    </source>
</evidence>
<keyword evidence="5 13" id="KW-0812">Transmembrane</keyword>
<dbReference type="OrthoDB" id="8182981at2759"/>
<keyword evidence="6 13" id="KW-1133">Transmembrane helix</keyword>
<evidence type="ECO:0000313" key="17">
    <source>
        <dbReference type="Proteomes" id="UP000708208"/>
    </source>
</evidence>
<evidence type="ECO:0000256" key="10">
    <source>
        <dbReference type="ARBA" id="ARBA00023180"/>
    </source>
</evidence>
<keyword evidence="3" id="KW-0813">Transport</keyword>
<keyword evidence="7" id="KW-0406">Ion transport</keyword>
<evidence type="ECO:0000256" key="6">
    <source>
        <dbReference type="ARBA" id="ARBA00022989"/>
    </source>
</evidence>
<dbReference type="Pfam" id="PF00060">
    <property type="entry name" value="Lig_chan"/>
    <property type="match status" value="1"/>
</dbReference>
<dbReference type="PANTHER" id="PTHR42643">
    <property type="entry name" value="IONOTROPIC RECEPTOR 20A-RELATED"/>
    <property type="match status" value="1"/>
</dbReference>
<feature type="domain" description="Ionotropic glutamate receptor L-glutamate and glycine-binding" evidence="15">
    <location>
        <begin position="82"/>
        <end position="160"/>
    </location>
</feature>
<dbReference type="InterPro" id="IPR001320">
    <property type="entry name" value="Iontro_rcpt_C"/>
</dbReference>
<dbReference type="Proteomes" id="UP000708208">
    <property type="component" value="Unassembled WGS sequence"/>
</dbReference>
<feature type="transmembrane region" description="Helical" evidence="13">
    <location>
        <begin position="245"/>
        <end position="265"/>
    </location>
</feature>